<evidence type="ECO:0000256" key="2">
    <source>
        <dbReference type="ARBA" id="ARBA00023125"/>
    </source>
</evidence>
<keyword evidence="1" id="KW-0805">Transcription regulation</keyword>
<dbReference type="InterPro" id="IPR001647">
    <property type="entry name" value="HTH_TetR"/>
</dbReference>
<dbReference type="InterPro" id="IPR009057">
    <property type="entry name" value="Homeodomain-like_sf"/>
</dbReference>
<dbReference type="Pfam" id="PF00440">
    <property type="entry name" value="TetR_N"/>
    <property type="match status" value="1"/>
</dbReference>
<feature type="domain" description="HTH tetR-type" evidence="5">
    <location>
        <begin position="30"/>
        <end position="74"/>
    </location>
</feature>
<name>A0ABU0Z6X1_9MICO</name>
<dbReference type="PANTHER" id="PTHR30055:SF148">
    <property type="entry name" value="TETR-FAMILY TRANSCRIPTIONAL REGULATOR"/>
    <property type="match status" value="1"/>
</dbReference>
<comment type="caution">
    <text evidence="7">The sequence shown here is derived from an EMBL/GenBank/DDBJ whole genome shotgun (WGS) entry which is preliminary data.</text>
</comment>
<dbReference type="RefSeq" id="WP_308869170.1">
    <property type="nucleotide sequence ID" value="NZ_JAVFWO010000005.1"/>
</dbReference>
<dbReference type="Gene3D" id="1.10.357.10">
    <property type="entry name" value="Tetracycline Repressor, domain 2"/>
    <property type="match status" value="1"/>
</dbReference>
<dbReference type="SUPFAM" id="SSF46689">
    <property type="entry name" value="Homeodomain-like"/>
    <property type="match status" value="1"/>
</dbReference>
<dbReference type="Proteomes" id="UP001235133">
    <property type="component" value="Unassembled WGS sequence"/>
</dbReference>
<gene>
    <name evidence="7" type="ORF">Q9R08_16140</name>
</gene>
<feature type="region of interest" description="Disordered" evidence="4">
    <location>
        <begin position="1"/>
        <end position="24"/>
    </location>
</feature>
<evidence type="ECO:0000256" key="1">
    <source>
        <dbReference type="ARBA" id="ARBA00023015"/>
    </source>
</evidence>
<sequence>MSLSATAQPTGDVVRRGPGRPRDEELDRQILDGALALIDDGESVTVRRLVQRSGVTRAAIYRRWPSLTALVAAALDVGRTVPPDIPLDGDLRECIRAAMFGGQSVSLVGYSEERFRQRIRLAMADRELQKAYWTSHVARRRSSMERALAAGIERGVLRDGLDPATCFDLLAGVVYYQLVVRGTELSDPVVWQRCQDAFDIAWRGMLATADSADGGDGPVQHRDEQT</sequence>
<reference evidence="7 8" key="1">
    <citation type="submission" date="2023-08" db="EMBL/GenBank/DDBJ databases">
        <title>Microbacterium psychrotolerans sp. nov., a psychrotolerant bacterium isolated from soil in Heilongjiang Province, China.</title>
        <authorList>
            <person name="An P."/>
            <person name="Zhao D."/>
            <person name="Xiang H."/>
        </authorList>
    </citation>
    <scope>NUCLEOTIDE SEQUENCE [LARGE SCALE GENOMIC DNA]</scope>
    <source>
        <strain evidence="7 8">QXD-8</strain>
    </source>
</reference>
<dbReference type="PANTHER" id="PTHR30055">
    <property type="entry name" value="HTH-TYPE TRANSCRIPTIONAL REGULATOR RUTR"/>
    <property type="match status" value="1"/>
</dbReference>
<evidence type="ECO:0000256" key="4">
    <source>
        <dbReference type="SAM" id="MobiDB-lite"/>
    </source>
</evidence>
<feature type="domain" description="Tetracyclin repressor-like C-terminal" evidence="6">
    <location>
        <begin position="112"/>
        <end position="189"/>
    </location>
</feature>
<evidence type="ECO:0000313" key="7">
    <source>
        <dbReference type="EMBL" id="MDQ7879524.1"/>
    </source>
</evidence>
<organism evidence="7 8">
    <name type="scientific">Microbacterium psychrotolerans</name>
    <dbReference type="NCBI Taxonomy" id="3068321"/>
    <lineage>
        <taxon>Bacteria</taxon>
        <taxon>Bacillati</taxon>
        <taxon>Actinomycetota</taxon>
        <taxon>Actinomycetes</taxon>
        <taxon>Micrococcales</taxon>
        <taxon>Microbacteriaceae</taxon>
        <taxon>Microbacterium</taxon>
    </lineage>
</organism>
<dbReference type="InterPro" id="IPR011075">
    <property type="entry name" value="TetR_C"/>
</dbReference>
<keyword evidence="8" id="KW-1185">Reference proteome</keyword>
<dbReference type="InterPro" id="IPR050109">
    <property type="entry name" value="HTH-type_TetR-like_transc_reg"/>
</dbReference>
<evidence type="ECO:0000259" key="6">
    <source>
        <dbReference type="Pfam" id="PF16859"/>
    </source>
</evidence>
<dbReference type="Pfam" id="PF16859">
    <property type="entry name" value="TetR_C_11"/>
    <property type="match status" value="1"/>
</dbReference>
<evidence type="ECO:0000259" key="5">
    <source>
        <dbReference type="Pfam" id="PF00440"/>
    </source>
</evidence>
<dbReference type="SUPFAM" id="SSF48498">
    <property type="entry name" value="Tetracyclin repressor-like, C-terminal domain"/>
    <property type="match status" value="1"/>
</dbReference>
<keyword evidence="3" id="KW-0804">Transcription</keyword>
<dbReference type="Gene3D" id="1.10.10.60">
    <property type="entry name" value="Homeodomain-like"/>
    <property type="match status" value="1"/>
</dbReference>
<keyword evidence="2" id="KW-0238">DNA-binding</keyword>
<dbReference type="InterPro" id="IPR036271">
    <property type="entry name" value="Tet_transcr_reg_TetR-rel_C_sf"/>
</dbReference>
<evidence type="ECO:0000313" key="8">
    <source>
        <dbReference type="Proteomes" id="UP001235133"/>
    </source>
</evidence>
<dbReference type="EMBL" id="JAVFWO010000005">
    <property type="protein sequence ID" value="MDQ7879524.1"/>
    <property type="molecule type" value="Genomic_DNA"/>
</dbReference>
<proteinExistence type="predicted"/>
<protein>
    <submittedName>
        <fullName evidence="7">TetR/AcrR family transcriptional regulator</fullName>
    </submittedName>
</protein>
<accession>A0ABU0Z6X1</accession>
<evidence type="ECO:0000256" key="3">
    <source>
        <dbReference type="ARBA" id="ARBA00023163"/>
    </source>
</evidence>